<sequence length="301" mass="33719">MAILSCLPGLEVTVEVDSQRAHEYDAGLEEVESRAEESNFHPIQQTLQHRHFGVPYVLKYIEAKPGKRFIFVVDMTNCHHVFDWNIGPSEQLSYSCHLDGFCAGLLRACNGVQNVTEYWATGSRVAGWKRRYFRFEGLDVLEGGDGSNAENAKKYGTLPVRLFLKVGTGRIAAAKDDIEGPPLIHSVHEKDLKGRAVDSKVSVSILAADPSPYLSFEGLHQECVIPCPRPVHVVVNADEDEDKEVIDVEEEDKKRIKREPEDDASRGLKREAPKNDAQYPVSSYKLRRLDNGDAEIDLTDD</sequence>
<feature type="compositionally biased region" description="Acidic residues" evidence="1">
    <location>
        <begin position="292"/>
        <end position="301"/>
    </location>
</feature>
<protein>
    <recommendedName>
        <fullName evidence="2">DUF7918 domain-containing protein</fullName>
    </recommendedName>
</protein>
<accession>A0A8S8ZNH9</accession>
<dbReference type="InterPro" id="IPR057678">
    <property type="entry name" value="DUF7918"/>
</dbReference>
<name>A0A8S8ZNH9_SORMA</name>
<evidence type="ECO:0000313" key="3">
    <source>
        <dbReference type="EMBL" id="KAA8630888.1"/>
    </source>
</evidence>
<feature type="domain" description="DUF7918" evidence="2">
    <location>
        <begin position="9"/>
        <end position="205"/>
    </location>
</feature>
<organism evidence="3 4">
    <name type="scientific">Sordaria macrospora</name>
    <dbReference type="NCBI Taxonomy" id="5147"/>
    <lineage>
        <taxon>Eukaryota</taxon>
        <taxon>Fungi</taxon>
        <taxon>Dikarya</taxon>
        <taxon>Ascomycota</taxon>
        <taxon>Pezizomycotina</taxon>
        <taxon>Sordariomycetes</taxon>
        <taxon>Sordariomycetidae</taxon>
        <taxon>Sordariales</taxon>
        <taxon>Sordariaceae</taxon>
        <taxon>Sordaria</taxon>
    </lineage>
</organism>
<dbReference type="AlphaFoldDB" id="A0A8S8ZNH9"/>
<dbReference type="PANTHER" id="PTHR36223">
    <property type="entry name" value="BETA-LACTAMASE-TYPE TRANSPEPTIDASE FOLD DOMAIN CONTAINING PROTEIN"/>
    <property type="match status" value="1"/>
</dbReference>
<evidence type="ECO:0000259" key="2">
    <source>
        <dbReference type="Pfam" id="PF25534"/>
    </source>
</evidence>
<feature type="region of interest" description="Disordered" evidence="1">
    <location>
        <begin position="247"/>
        <end position="301"/>
    </location>
</feature>
<dbReference type="PANTHER" id="PTHR36223:SF1">
    <property type="entry name" value="TRANSCRIPTION ELONGATION FACTOR EAF N-TERMINAL DOMAIN-CONTAINING PROTEIN"/>
    <property type="match status" value="1"/>
</dbReference>
<dbReference type="Proteomes" id="UP000433876">
    <property type="component" value="Unassembled WGS sequence"/>
</dbReference>
<comment type="caution">
    <text evidence="3">The sequence shown here is derived from an EMBL/GenBank/DDBJ whole genome shotgun (WGS) entry which is preliminary data.</text>
</comment>
<dbReference type="Pfam" id="PF25534">
    <property type="entry name" value="DUF7918"/>
    <property type="match status" value="1"/>
</dbReference>
<feature type="compositionally biased region" description="Basic and acidic residues" evidence="1">
    <location>
        <begin position="251"/>
        <end position="274"/>
    </location>
</feature>
<reference evidence="3 4" key="1">
    <citation type="submission" date="2017-07" db="EMBL/GenBank/DDBJ databases">
        <title>Genome sequence of the Sordaria macrospora wild type strain R19027.</title>
        <authorList>
            <person name="Nowrousian M."/>
            <person name="Teichert I."/>
            <person name="Kueck U."/>
        </authorList>
    </citation>
    <scope>NUCLEOTIDE SEQUENCE [LARGE SCALE GENOMIC DNA]</scope>
    <source>
        <strain evidence="3 4">R19027</strain>
        <tissue evidence="3">Mycelium</tissue>
    </source>
</reference>
<gene>
    <name evidence="3" type="ORF">SMACR_04906</name>
</gene>
<evidence type="ECO:0000313" key="4">
    <source>
        <dbReference type="Proteomes" id="UP000433876"/>
    </source>
</evidence>
<proteinExistence type="predicted"/>
<evidence type="ECO:0000256" key="1">
    <source>
        <dbReference type="SAM" id="MobiDB-lite"/>
    </source>
</evidence>
<dbReference type="VEuPathDB" id="FungiDB:SMAC_04906"/>
<dbReference type="EMBL" id="NMPR01000091">
    <property type="protein sequence ID" value="KAA8630888.1"/>
    <property type="molecule type" value="Genomic_DNA"/>
</dbReference>